<evidence type="ECO:0000259" key="2">
    <source>
        <dbReference type="Pfam" id="PF01557"/>
    </source>
</evidence>
<gene>
    <name evidence="3" type="ORF">I7X39_02515</name>
</gene>
<evidence type="ECO:0000256" key="1">
    <source>
        <dbReference type="ARBA" id="ARBA00023239"/>
    </source>
</evidence>
<dbReference type="InterPro" id="IPR011234">
    <property type="entry name" value="Fumarylacetoacetase-like_C"/>
</dbReference>
<dbReference type="EMBL" id="JAEDAK010000001">
    <property type="protein sequence ID" value="MBH9575768.1"/>
    <property type="molecule type" value="Genomic_DNA"/>
</dbReference>
<comment type="caution">
    <text evidence="3">The sequence shown here is derived from an EMBL/GenBank/DDBJ whole genome shotgun (WGS) entry which is preliminary data.</text>
</comment>
<dbReference type="Gene3D" id="3.90.850.10">
    <property type="entry name" value="Fumarylacetoacetase-like, C-terminal domain"/>
    <property type="match status" value="1"/>
</dbReference>
<organism evidence="3 4">
    <name type="scientific">Inhella proteolytica</name>
    <dbReference type="NCBI Taxonomy" id="2795029"/>
    <lineage>
        <taxon>Bacteria</taxon>
        <taxon>Pseudomonadati</taxon>
        <taxon>Pseudomonadota</taxon>
        <taxon>Betaproteobacteria</taxon>
        <taxon>Burkholderiales</taxon>
        <taxon>Sphaerotilaceae</taxon>
        <taxon>Inhella</taxon>
    </lineage>
</organism>
<dbReference type="InterPro" id="IPR050772">
    <property type="entry name" value="Hydratase-Decarb/MhpD_sf"/>
</dbReference>
<dbReference type="AlphaFoldDB" id="A0A931IZ90"/>
<dbReference type="SUPFAM" id="SSF56529">
    <property type="entry name" value="FAH"/>
    <property type="match status" value="1"/>
</dbReference>
<reference evidence="3" key="1">
    <citation type="submission" date="2020-12" db="EMBL/GenBank/DDBJ databases">
        <title>The genome sequence of Inhella sp. 1Y17.</title>
        <authorList>
            <person name="Liu Y."/>
        </authorList>
    </citation>
    <scope>NUCLEOTIDE SEQUENCE</scope>
    <source>
        <strain evidence="3">1Y17</strain>
    </source>
</reference>
<keyword evidence="3" id="KW-0378">Hydrolase</keyword>
<evidence type="ECO:0000313" key="3">
    <source>
        <dbReference type="EMBL" id="MBH9575768.1"/>
    </source>
</evidence>
<dbReference type="PANTHER" id="PTHR30143:SF0">
    <property type="entry name" value="2-KETO-4-PENTENOATE HYDRATASE"/>
    <property type="match status" value="1"/>
</dbReference>
<keyword evidence="4" id="KW-1185">Reference proteome</keyword>
<dbReference type="Pfam" id="PF01557">
    <property type="entry name" value="FAA_hydrolase"/>
    <property type="match status" value="1"/>
</dbReference>
<feature type="domain" description="Fumarylacetoacetase-like C-terminal" evidence="2">
    <location>
        <begin position="81"/>
        <end position="241"/>
    </location>
</feature>
<dbReference type="GO" id="GO:0016787">
    <property type="term" value="F:hydrolase activity"/>
    <property type="evidence" value="ECO:0007669"/>
    <property type="project" value="UniProtKB-KW"/>
</dbReference>
<dbReference type="GO" id="GO:0005737">
    <property type="term" value="C:cytoplasm"/>
    <property type="evidence" value="ECO:0007669"/>
    <property type="project" value="TreeGrafter"/>
</dbReference>
<dbReference type="Proteomes" id="UP000613266">
    <property type="component" value="Unassembled WGS sequence"/>
</dbReference>
<sequence>MNPIDTYAAALQAGELLEPWPELSLPQAYEIAARRHQLRLVRGERAVGRKIGHTNRANWASQGIAGPSWGWLYAASTAPLGGCLSLAGWREPKVELECVLRLRHSPRSAADLPDCVDAMALGLEIVDRPYPSWQISVADSVAAGGVHAGLRVGPWRAPDPALLRELQAELQVGTHQSRGSSALVFGSPLTALAELMALLAKQGAPALQAGELITTGALAPALPLQAGETLRARIDGLGECELALSRD</sequence>
<name>A0A931IZ90_9BURK</name>
<dbReference type="GO" id="GO:0008684">
    <property type="term" value="F:2-oxopent-4-enoate hydratase activity"/>
    <property type="evidence" value="ECO:0007669"/>
    <property type="project" value="TreeGrafter"/>
</dbReference>
<evidence type="ECO:0000313" key="4">
    <source>
        <dbReference type="Proteomes" id="UP000613266"/>
    </source>
</evidence>
<proteinExistence type="predicted"/>
<accession>A0A931IZ90</accession>
<dbReference type="RefSeq" id="WP_198109365.1">
    <property type="nucleotide sequence ID" value="NZ_JAEDAK010000001.1"/>
</dbReference>
<dbReference type="InterPro" id="IPR036663">
    <property type="entry name" value="Fumarylacetoacetase_C_sf"/>
</dbReference>
<dbReference type="PANTHER" id="PTHR30143">
    <property type="entry name" value="ACID HYDRATASE"/>
    <property type="match status" value="1"/>
</dbReference>
<protein>
    <submittedName>
        <fullName evidence="3">Fumarylacetoacetate hydrolase family protein</fullName>
    </submittedName>
</protein>
<keyword evidence="1" id="KW-0456">Lyase</keyword>